<reference evidence="3" key="1">
    <citation type="submission" date="2022-08" db="EMBL/GenBank/DDBJ databases">
        <authorList>
            <person name="Gutierrez-Valencia J."/>
        </authorList>
    </citation>
    <scope>NUCLEOTIDE SEQUENCE</scope>
</reference>
<accession>A0AAV0IF70</accession>
<dbReference type="PANTHER" id="PTHR46250">
    <property type="entry name" value="MYB/SANT-LIKE DNA-BINDING DOMAIN PROTEIN-RELATED"/>
    <property type="match status" value="1"/>
</dbReference>
<dbReference type="Pfam" id="PF12776">
    <property type="entry name" value="Myb_DNA-bind_3"/>
    <property type="match status" value="1"/>
</dbReference>
<dbReference type="InterPro" id="IPR024752">
    <property type="entry name" value="Myb/SANT-like_dom"/>
</dbReference>
<organism evidence="3 4">
    <name type="scientific">Linum tenue</name>
    <dbReference type="NCBI Taxonomy" id="586396"/>
    <lineage>
        <taxon>Eukaryota</taxon>
        <taxon>Viridiplantae</taxon>
        <taxon>Streptophyta</taxon>
        <taxon>Embryophyta</taxon>
        <taxon>Tracheophyta</taxon>
        <taxon>Spermatophyta</taxon>
        <taxon>Magnoliopsida</taxon>
        <taxon>eudicotyledons</taxon>
        <taxon>Gunneridae</taxon>
        <taxon>Pentapetalae</taxon>
        <taxon>rosids</taxon>
        <taxon>fabids</taxon>
        <taxon>Malpighiales</taxon>
        <taxon>Linaceae</taxon>
        <taxon>Linum</taxon>
    </lineage>
</organism>
<comment type="caution">
    <text evidence="3">The sequence shown here is derived from an EMBL/GenBank/DDBJ whole genome shotgun (WGS) entry which is preliminary data.</text>
</comment>
<sequence>MAADEGADGGMNDAAQVKLREYKSWTELHDAFFIECMLDLVQSKEVESGNLKNGGFKKLEAMMVKKIPGFNLNVRSRHRWFKNKYNAIYDVQNGSCSGFGWDESKKIIVADDDVFKEWVKSHSHFSGLNKTSFVYYDQLARVFGKDRAVGGQARSAADMEFEAPVRRGRSEEPIMYDDETSQRVLEEMINEGINHRDLLEDPEPVRAKTTNATGSNKRSKIDRSSKSSSVVMASEIEKMRPLMEKATMNIERMANSFCHEDPLMIRRGTLFEELSQLEGLSQDQVLSAAMILMKEDGIAQLYYQLPTDEEKVHFLYRLIN</sequence>
<dbReference type="Proteomes" id="UP001154282">
    <property type="component" value="Unassembled WGS sequence"/>
</dbReference>
<evidence type="ECO:0000256" key="1">
    <source>
        <dbReference type="SAM" id="MobiDB-lite"/>
    </source>
</evidence>
<evidence type="ECO:0000313" key="3">
    <source>
        <dbReference type="EMBL" id="CAI0395334.1"/>
    </source>
</evidence>
<dbReference type="AlphaFoldDB" id="A0AAV0IF70"/>
<feature type="region of interest" description="Disordered" evidence="1">
    <location>
        <begin position="202"/>
        <end position="227"/>
    </location>
</feature>
<dbReference type="PANTHER" id="PTHR46250:SF18">
    <property type="entry name" value="MYB_SANT-LIKE DOMAIN-CONTAINING PROTEIN"/>
    <property type="match status" value="1"/>
</dbReference>
<evidence type="ECO:0000313" key="4">
    <source>
        <dbReference type="Proteomes" id="UP001154282"/>
    </source>
</evidence>
<protein>
    <recommendedName>
        <fullName evidence="2">Myb/SANT-like domain-containing protein</fullName>
    </recommendedName>
</protein>
<proteinExistence type="predicted"/>
<keyword evidence="4" id="KW-1185">Reference proteome</keyword>
<dbReference type="EMBL" id="CAMGYJ010000003">
    <property type="protein sequence ID" value="CAI0395334.1"/>
    <property type="molecule type" value="Genomic_DNA"/>
</dbReference>
<evidence type="ECO:0000259" key="2">
    <source>
        <dbReference type="Pfam" id="PF12776"/>
    </source>
</evidence>
<name>A0AAV0IF70_9ROSI</name>
<gene>
    <name evidence="3" type="ORF">LITE_LOCUS8688</name>
</gene>
<feature type="domain" description="Myb/SANT-like" evidence="2">
    <location>
        <begin position="24"/>
        <end position="117"/>
    </location>
</feature>